<dbReference type="EMBL" id="JAPFQA010000008">
    <property type="protein sequence ID" value="MCZ8546215.1"/>
    <property type="molecule type" value="Genomic_DNA"/>
</dbReference>
<reference evidence="1" key="1">
    <citation type="submission" date="2022-11" db="EMBL/GenBank/DDBJ databases">
        <authorList>
            <person name="Coimbra C."/>
        </authorList>
    </citation>
    <scope>NUCLEOTIDE SEQUENCE</scope>
    <source>
        <strain evidence="1">Jales19</strain>
    </source>
</reference>
<keyword evidence="2" id="KW-1185">Reference proteome</keyword>
<protein>
    <submittedName>
        <fullName evidence="1">Uncharacterized protein</fullName>
    </submittedName>
</protein>
<gene>
    <name evidence="1" type="ORF">OOJ09_18660</name>
</gene>
<evidence type="ECO:0000313" key="2">
    <source>
        <dbReference type="Proteomes" id="UP001152178"/>
    </source>
</evidence>
<proteinExistence type="predicted"/>
<organism evidence="1 2">
    <name type="scientific">Mesorhizobium qingshengii</name>
    <dbReference type="NCBI Taxonomy" id="1165689"/>
    <lineage>
        <taxon>Bacteria</taxon>
        <taxon>Pseudomonadati</taxon>
        <taxon>Pseudomonadota</taxon>
        <taxon>Alphaproteobacteria</taxon>
        <taxon>Hyphomicrobiales</taxon>
        <taxon>Phyllobacteriaceae</taxon>
        <taxon>Mesorhizobium</taxon>
    </lineage>
</organism>
<name>A0ABT4QXE7_9HYPH</name>
<dbReference type="Proteomes" id="UP001152178">
    <property type="component" value="Unassembled WGS sequence"/>
</dbReference>
<evidence type="ECO:0000313" key="1">
    <source>
        <dbReference type="EMBL" id="MCZ8546215.1"/>
    </source>
</evidence>
<comment type="caution">
    <text evidence="1">The sequence shown here is derived from an EMBL/GenBank/DDBJ whole genome shotgun (WGS) entry which is preliminary data.</text>
</comment>
<dbReference type="RefSeq" id="WP_269906587.1">
    <property type="nucleotide sequence ID" value="NZ_JAPFQA010000008.1"/>
</dbReference>
<accession>A0ABT4QXE7</accession>
<sequence>MFFIGLTVGKLAVEPTTWFGCKHRVMCNGSGPDALKAQEDLASECR</sequence>